<dbReference type="RefSeq" id="WP_344585113.1">
    <property type="nucleotide sequence ID" value="NZ_BAAARK010000073.1"/>
</dbReference>
<sequence>MHHNDPFAARVCPHCDGFATAGISCGFNGHGERIIAFMDCPACGGWGSIPRLPRHRFASKATRPVAAQTAR</sequence>
<keyword evidence="2" id="KW-1185">Reference proteome</keyword>
<comment type="caution">
    <text evidence="1">The sequence shown here is derived from an EMBL/GenBank/DDBJ whole genome shotgun (WGS) entry which is preliminary data.</text>
</comment>
<gene>
    <name evidence="1" type="ORF">GCM10009864_81530</name>
</gene>
<reference evidence="2" key="1">
    <citation type="journal article" date="2019" name="Int. J. Syst. Evol. Microbiol.">
        <title>The Global Catalogue of Microorganisms (GCM) 10K type strain sequencing project: providing services to taxonomists for standard genome sequencing and annotation.</title>
        <authorList>
            <consortium name="The Broad Institute Genomics Platform"/>
            <consortium name="The Broad Institute Genome Sequencing Center for Infectious Disease"/>
            <person name="Wu L."/>
            <person name="Ma J."/>
        </authorList>
    </citation>
    <scope>NUCLEOTIDE SEQUENCE [LARGE SCALE GENOMIC DNA]</scope>
    <source>
        <strain evidence="2">JCM 16374</strain>
    </source>
</reference>
<dbReference type="EMBL" id="BAAARK010000073">
    <property type="protein sequence ID" value="GAA2694424.1"/>
    <property type="molecule type" value="Genomic_DNA"/>
</dbReference>
<name>A0ABP6FJU3_9ACTN</name>
<evidence type="ECO:0000313" key="2">
    <source>
        <dbReference type="Proteomes" id="UP001500994"/>
    </source>
</evidence>
<proteinExistence type="predicted"/>
<organism evidence="1 2">
    <name type="scientific">Streptomyces lunalinharesii</name>
    <dbReference type="NCBI Taxonomy" id="333384"/>
    <lineage>
        <taxon>Bacteria</taxon>
        <taxon>Bacillati</taxon>
        <taxon>Actinomycetota</taxon>
        <taxon>Actinomycetes</taxon>
        <taxon>Kitasatosporales</taxon>
        <taxon>Streptomycetaceae</taxon>
        <taxon>Streptomyces</taxon>
    </lineage>
</organism>
<evidence type="ECO:0000313" key="1">
    <source>
        <dbReference type="EMBL" id="GAA2694424.1"/>
    </source>
</evidence>
<dbReference type="Proteomes" id="UP001500994">
    <property type="component" value="Unassembled WGS sequence"/>
</dbReference>
<accession>A0ABP6FJU3</accession>
<protein>
    <submittedName>
        <fullName evidence="1">Uncharacterized protein</fullName>
    </submittedName>
</protein>